<dbReference type="InterPro" id="IPR014710">
    <property type="entry name" value="RmlC-like_jellyroll"/>
</dbReference>
<evidence type="ECO:0000313" key="3">
    <source>
        <dbReference type="EMBL" id="GMA34347.1"/>
    </source>
</evidence>
<feature type="region of interest" description="Disordered" evidence="1">
    <location>
        <begin position="116"/>
        <end position="143"/>
    </location>
</feature>
<gene>
    <name evidence="3" type="ORF">GCM10025876_05510</name>
</gene>
<dbReference type="RefSeq" id="WP_284327356.1">
    <property type="nucleotide sequence ID" value="NZ_BSUN01000001.1"/>
</dbReference>
<dbReference type="Proteomes" id="UP001157125">
    <property type="component" value="Unassembled WGS sequence"/>
</dbReference>
<dbReference type="SUPFAM" id="SSF51182">
    <property type="entry name" value="RmlC-like cupins"/>
    <property type="match status" value="1"/>
</dbReference>
<dbReference type="Pfam" id="PF07883">
    <property type="entry name" value="Cupin_2"/>
    <property type="match status" value="1"/>
</dbReference>
<evidence type="ECO:0000313" key="4">
    <source>
        <dbReference type="Proteomes" id="UP001157125"/>
    </source>
</evidence>
<dbReference type="PANTHER" id="PTHR43698:SF1">
    <property type="entry name" value="BLL4564 PROTEIN"/>
    <property type="match status" value="1"/>
</dbReference>
<dbReference type="CDD" id="cd02233">
    <property type="entry name" value="cupin_HNL-like"/>
    <property type="match status" value="1"/>
</dbReference>
<dbReference type="Gene3D" id="2.60.120.10">
    <property type="entry name" value="Jelly Rolls"/>
    <property type="match status" value="1"/>
</dbReference>
<dbReference type="PANTHER" id="PTHR43698">
    <property type="entry name" value="RIBD C-TERMINAL DOMAIN CONTAINING PROTEIN"/>
    <property type="match status" value="1"/>
</dbReference>
<dbReference type="EMBL" id="BSUN01000001">
    <property type="protein sequence ID" value="GMA34347.1"/>
    <property type="molecule type" value="Genomic_DNA"/>
</dbReference>
<feature type="compositionally biased region" description="Acidic residues" evidence="1">
    <location>
        <begin position="116"/>
        <end position="126"/>
    </location>
</feature>
<comment type="caution">
    <text evidence="3">The sequence shown here is derived from an EMBL/GenBank/DDBJ whole genome shotgun (WGS) entry which is preliminary data.</text>
</comment>
<evidence type="ECO:0000256" key="1">
    <source>
        <dbReference type="SAM" id="MobiDB-lite"/>
    </source>
</evidence>
<dbReference type="InterPro" id="IPR013096">
    <property type="entry name" value="Cupin_2"/>
</dbReference>
<keyword evidence="4" id="KW-1185">Reference proteome</keyword>
<dbReference type="InterPro" id="IPR047263">
    <property type="entry name" value="HNL-like_cupin"/>
</dbReference>
<organism evidence="3 4">
    <name type="scientific">Demequina litorisediminis</name>
    <dbReference type="NCBI Taxonomy" id="1849022"/>
    <lineage>
        <taxon>Bacteria</taxon>
        <taxon>Bacillati</taxon>
        <taxon>Actinomycetota</taxon>
        <taxon>Actinomycetes</taxon>
        <taxon>Micrococcales</taxon>
        <taxon>Demequinaceae</taxon>
        <taxon>Demequina</taxon>
    </lineage>
</organism>
<feature type="domain" description="Cupin type-2" evidence="2">
    <location>
        <begin position="41"/>
        <end position="107"/>
    </location>
</feature>
<name>A0ABQ6I931_9MICO</name>
<proteinExistence type="predicted"/>
<evidence type="ECO:0000259" key="2">
    <source>
        <dbReference type="Pfam" id="PF07883"/>
    </source>
</evidence>
<protein>
    <submittedName>
        <fullName evidence="3">Cupin</fullName>
    </submittedName>
</protein>
<accession>A0ABQ6I931</accession>
<dbReference type="InterPro" id="IPR011051">
    <property type="entry name" value="RmlC_Cupin_sf"/>
</dbReference>
<sequence length="143" mass="15587">MSTEVQPKGPTVKGPAAWFTGDVYFNAYYSGTGASRTRLNLVRFTPGAHTAWHRHAVGQTLHVTEGLGYVQSRGGELITLRPGDTVYTPAGEWHWHGATGDQFMCHLALWERPDADADADDPETEWGDLLTSDEYPAAPTVGS</sequence>
<reference evidence="4" key="1">
    <citation type="journal article" date="2019" name="Int. J. Syst. Evol. Microbiol.">
        <title>The Global Catalogue of Microorganisms (GCM) 10K type strain sequencing project: providing services to taxonomists for standard genome sequencing and annotation.</title>
        <authorList>
            <consortium name="The Broad Institute Genomics Platform"/>
            <consortium name="The Broad Institute Genome Sequencing Center for Infectious Disease"/>
            <person name="Wu L."/>
            <person name="Ma J."/>
        </authorList>
    </citation>
    <scope>NUCLEOTIDE SEQUENCE [LARGE SCALE GENOMIC DNA]</scope>
    <source>
        <strain evidence="4">NBRC 112299</strain>
    </source>
</reference>